<gene>
    <name evidence="1" type="ORF">ACFPQ9_26030</name>
</gene>
<protein>
    <submittedName>
        <fullName evidence="1">Uncharacterized protein</fullName>
    </submittedName>
</protein>
<name>A0ABW0CQE0_STRCD</name>
<dbReference type="PROSITE" id="PS51257">
    <property type="entry name" value="PROKAR_LIPOPROTEIN"/>
    <property type="match status" value="1"/>
</dbReference>
<keyword evidence="2" id="KW-1185">Reference proteome</keyword>
<dbReference type="RefSeq" id="WP_380857880.1">
    <property type="nucleotide sequence ID" value="NZ_JBHSKM010000019.1"/>
</dbReference>
<accession>A0ABW0CQE0</accession>
<dbReference type="Proteomes" id="UP001596263">
    <property type="component" value="Unassembled WGS sequence"/>
</dbReference>
<evidence type="ECO:0000313" key="2">
    <source>
        <dbReference type="Proteomes" id="UP001596263"/>
    </source>
</evidence>
<sequence length="63" mass="7029">MARRISPRQQNRLASQTATVLSCALDRRSQDEQRIAEGMARDQLAFTRIAASGDTPQAEPDDR</sequence>
<organism evidence="1 2">
    <name type="scientific">Streptomyces coerulescens</name>
    <dbReference type="NCBI Taxonomy" id="29304"/>
    <lineage>
        <taxon>Bacteria</taxon>
        <taxon>Bacillati</taxon>
        <taxon>Actinomycetota</taxon>
        <taxon>Actinomycetes</taxon>
        <taxon>Kitasatosporales</taxon>
        <taxon>Streptomycetaceae</taxon>
        <taxon>Streptomyces</taxon>
    </lineage>
</organism>
<dbReference type="EMBL" id="JBHSKM010000019">
    <property type="protein sequence ID" value="MFC5217302.1"/>
    <property type="molecule type" value="Genomic_DNA"/>
</dbReference>
<evidence type="ECO:0000313" key="1">
    <source>
        <dbReference type="EMBL" id="MFC5217302.1"/>
    </source>
</evidence>
<reference evidence="2" key="1">
    <citation type="journal article" date="2019" name="Int. J. Syst. Evol. Microbiol.">
        <title>The Global Catalogue of Microorganisms (GCM) 10K type strain sequencing project: providing services to taxonomists for standard genome sequencing and annotation.</title>
        <authorList>
            <consortium name="The Broad Institute Genomics Platform"/>
            <consortium name="The Broad Institute Genome Sequencing Center for Infectious Disease"/>
            <person name="Wu L."/>
            <person name="Ma J."/>
        </authorList>
    </citation>
    <scope>NUCLEOTIDE SEQUENCE [LARGE SCALE GENOMIC DNA]</scope>
    <source>
        <strain evidence="2">KCTC 42586</strain>
    </source>
</reference>
<proteinExistence type="predicted"/>
<comment type="caution">
    <text evidence="1">The sequence shown here is derived from an EMBL/GenBank/DDBJ whole genome shotgun (WGS) entry which is preliminary data.</text>
</comment>